<protein>
    <submittedName>
        <fullName evidence="2">Uncharacterized protein</fullName>
    </submittedName>
</protein>
<sequence length="273" mass="28618">MQVSVKDLDPGLLTSMGKYGNVKCVHKFGAAPSGIQATPTDVWDRSDASTTQQIHVAPTQARRHQLLSTSDADSDTGGTVAQGAGARTVQVYGLTAWTSTKESSEVVTMDGTATGGNAVWTTGTYVFVHRIKVITAGATVGGNVGTITAIAETDGSISAAILPGNGQTEMAIYAVPSTQSFYLTDWRCNIDKAIGGVASCDFELRVNSAPDVNLTLFLRKNDIALQSTGVSMFQSHFDIPVKFAGPCIIKVQGIASANDLDGESSFDGYVIDN</sequence>
<accession>A0A0F7L7D0</accession>
<feature type="region of interest" description="Disordered" evidence="1">
    <location>
        <begin position="61"/>
        <end position="80"/>
    </location>
</feature>
<evidence type="ECO:0000313" key="2">
    <source>
        <dbReference type="EMBL" id="AKH47453.1"/>
    </source>
</evidence>
<name>A0A0F7L7D0_9VIRU</name>
<organism evidence="2">
    <name type="scientific">uncultured marine virus</name>
    <dbReference type="NCBI Taxonomy" id="186617"/>
    <lineage>
        <taxon>Viruses</taxon>
        <taxon>environmental samples</taxon>
    </lineage>
</organism>
<feature type="compositionally biased region" description="Polar residues" evidence="1">
    <location>
        <begin position="66"/>
        <end position="79"/>
    </location>
</feature>
<reference evidence="2" key="1">
    <citation type="journal article" date="2015" name="Front. Microbiol.">
        <title>Combining genomic sequencing methods to explore viral diversity and reveal potential virus-host interactions.</title>
        <authorList>
            <person name="Chow C.E."/>
            <person name="Winget D.M."/>
            <person name="White R.A.III."/>
            <person name="Hallam S.J."/>
            <person name="Suttle C.A."/>
        </authorList>
    </citation>
    <scope>NUCLEOTIDE SEQUENCE</scope>
    <source>
        <strain evidence="2">H4084988</strain>
    </source>
</reference>
<evidence type="ECO:0000256" key="1">
    <source>
        <dbReference type="SAM" id="MobiDB-lite"/>
    </source>
</evidence>
<proteinExistence type="predicted"/>
<reference evidence="2" key="2">
    <citation type="submission" date="2015-03" db="EMBL/GenBank/DDBJ databases">
        <authorList>
            <person name="Chow C.-E.T."/>
            <person name="Winget D.M."/>
            <person name="White R.A.III."/>
            <person name="Hallam S.J."/>
            <person name="Suttle C.A."/>
        </authorList>
    </citation>
    <scope>NUCLEOTIDE SEQUENCE</scope>
    <source>
        <strain evidence="2">H4084988</strain>
    </source>
</reference>
<dbReference type="EMBL" id="KR029594">
    <property type="protein sequence ID" value="AKH47453.1"/>
    <property type="molecule type" value="Genomic_DNA"/>
</dbReference>